<dbReference type="EMBL" id="JBIRGQ010000004">
    <property type="protein sequence ID" value="MFH8548247.1"/>
    <property type="molecule type" value="Genomic_DNA"/>
</dbReference>
<dbReference type="PANTHER" id="PTHR37981">
    <property type="entry name" value="LIPASE 2"/>
    <property type="match status" value="1"/>
</dbReference>
<reference evidence="3 4" key="1">
    <citation type="submission" date="2024-10" db="EMBL/GenBank/DDBJ databases">
        <title>The Natural Products Discovery Center: Release of the First 8490 Sequenced Strains for Exploring Actinobacteria Biosynthetic Diversity.</title>
        <authorList>
            <person name="Kalkreuter E."/>
            <person name="Kautsar S.A."/>
            <person name="Yang D."/>
            <person name="Bader C.D."/>
            <person name="Teijaro C.N."/>
            <person name="Fluegel L."/>
            <person name="Davis C.M."/>
            <person name="Simpson J.R."/>
            <person name="Lauterbach L."/>
            <person name="Steele A.D."/>
            <person name="Gui C."/>
            <person name="Meng S."/>
            <person name="Li G."/>
            <person name="Viehrig K."/>
            <person name="Ye F."/>
            <person name="Su P."/>
            <person name="Kiefer A.F."/>
            <person name="Nichols A."/>
            <person name="Cepeda A.J."/>
            <person name="Yan W."/>
            <person name="Fan B."/>
            <person name="Jiang Y."/>
            <person name="Adhikari A."/>
            <person name="Zheng C.-J."/>
            <person name="Schuster L."/>
            <person name="Cowan T.M."/>
            <person name="Smanski M.J."/>
            <person name="Chevrette M.G."/>
            <person name="De Carvalho L.P.S."/>
            <person name="Shen B."/>
        </authorList>
    </citation>
    <scope>NUCLEOTIDE SEQUENCE [LARGE SCALE GENOMIC DNA]</scope>
    <source>
        <strain evidence="3 4">NPDC017990</strain>
    </source>
</reference>
<keyword evidence="1" id="KW-0732">Signal</keyword>
<keyword evidence="4" id="KW-1185">Reference proteome</keyword>
<gene>
    <name evidence="3" type="ORF">ACH4F9_24850</name>
</gene>
<feature type="signal peptide" evidence="1">
    <location>
        <begin position="1"/>
        <end position="49"/>
    </location>
</feature>
<dbReference type="Pfam" id="PF13472">
    <property type="entry name" value="Lipase_GDSL_2"/>
    <property type="match status" value="1"/>
</dbReference>
<organism evidence="3 4">
    <name type="scientific">Streptomyces longisporoflavus</name>
    <dbReference type="NCBI Taxonomy" id="28044"/>
    <lineage>
        <taxon>Bacteria</taxon>
        <taxon>Bacillati</taxon>
        <taxon>Actinomycetota</taxon>
        <taxon>Actinomycetes</taxon>
        <taxon>Kitasatosporales</taxon>
        <taxon>Streptomycetaceae</taxon>
        <taxon>Streptomyces</taxon>
    </lineage>
</organism>
<proteinExistence type="predicted"/>
<comment type="caution">
    <text evidence="3">The sequence shown here is derived from an EMBL/GenBank/DDBJ whole genome shotgun (WGS) entry which is preliminary data.</text>
</comment>
<keyword evidence="3" id="KW-0378">Hydrolase</keyword>
<accession>A0ABW7QTC7</accession>
<dbReference type="Gene3D" id="3.40.50.1110">
    <property type="entry name" value="SGNH hydrolase"/>
    <property type="match status" value="1"/>
</dbReference>
<feature type="chain" id="PRO_5047228261" evidence="1">
    <location>
        <begin position="50"/>
        <end position="313"/>
    </location>
</feature>
<evidence type="ECO:0000313" key="4">
    <source>
        <dbReference type="Proteomes" id="UP001610818"/>
    </source>
</evidence>
<dbReference type="CDD" id="cd01823">
    <property type="entry name" value="SEST_like"/>
    <property type="match status" value="1"/>
</dbReference>
<protein>
    <submittedName>
        <fullName evidence="3">SGNH/GDSL hydrolase family protein</fullName>
        <ecNumber evidence="3">3.1.-.-</ecNumber>
    </submittedName>
</protein>
<evidence type="ECO:0000256" key="1">
    <source>
        <dbReference type="SAM" id="SignalP"/>
    </source>
</evidence>
<dbReference type="SUPFAM" id="SSF52266">
    <property type="entry name" value="SGNH hydrolase"/>
    <property type="match status" value="1"/>
</dbReference>
<dbReference type="PANTHER" id="PTHR37981:SF1">
    <property type="entry name" value="SGNH HYDROLASE-TYPE ESTERASE DOMAIN-CONTAINING PROTEIN"/>
    <property type="match status" value="1"/>
</dbReference>
<evidence type="ECO:0000313" key="3">
    <source>
        <dbReference type="EMBL" id="MFH8548247.1"/>
    </source>
</evidence>
<dbReference type="InterPro" id="IPR013830">
    <property type="entry name" value="SGNH_hydro"/>
</dbReference>
<dbReference type="InterPro" id="IPR036514">
    <property type="entry name" value="SGNH_hydro_sf"/>
</dbReference>
<sequence>MVIRARARTSPQAFTRTRSRARTLSLRVAAALAAVGTATLGLAAAPAQATGSSSEPLDYVALGDSYSAGSGVLPLDVTAPLLCARSSVNYPHIVANRTGAKLTDVTCGGAQTKDFAGSQYPGVAPQLDAVRADTDVVTLTIGGNDNNTFIGAILACGSAGLLSGGKGSPCKDANGDKFTKEIDANTYPALKKALRDIKAKAPNARIGILGYPWIVPAKADPTCFAKMPIATGDVPYLRDLQAHLNGAVQRAASETGATYVDLSAASEGHDACKPRGTRWIEPVLFGTSFVPVHPNALGEARMADQAIGVLKLG</sequence>
<dbReference type="EC" id="3.1.-.-" evidence="3"/>
<dbReference type="Proteomes" id="UP001610818">
    <property type="component" value="Unassembled WGS sequence"/>
</dbReference>
<evidence type="ECO:0000259" key="2">
    <source>
        <dbReference type="Pfam" id="PF13472"/>
    </source>
</evidence>
<name>A0ABW7QTC7_9ACTN</name>
<dbReference type="InterPro" id="IPR037460">
    <property type="entry name" value="SEST-like"/>
</dbReference>
<feature type="domain" description="SGNH hydrolase-type esterase" evidence="2">
    <location>
        <begin position="61"/>
        <end position="300"/>
    </location>
</feature>
<dbReference type="RefSeq" id="WP_397714722.1">
    <property type="nucleotide sequence ID" value="NZ_JBIRGN010000004.1"/>
</dbReference>
<dbReference type="GO" id="GO:0016787">
    <property type="term" value="F:hydrolase activity"/>
    <property type="evidence" value="ECO:0007669"/>
    <property type="project" value="UniProtKB-KW"/>
</dbReference>